<keyword evidence="4 5" id="KW-0413">Isomerase</keyword>
<evidence type="ECO:0000313" key="7">
    <source>
        <dbReference type="EMBL" id="MED6150390.1"/>
    </source>
</evidence>
<dbReference type="InterPro" id="IPR001179">
    <property type="entry name" value="PPIase_FKBP_dom"/>
</dbReference>
<gene>
    <name evidence="7" type="ORF">PIB30_071813</name>
</gene>
<keyword evidence="3 5" id="KW-0697">Rotamase</keyword>
<dbReference type="Gene3D" id="3.10.50.40">
    <property type="match status" value="1"/>
</dbReference>
<dbReference type="InterPro" id="IPR046357">
    <property type="entry name" value="PPIase_dom_sf"/>
</dbReference>
<evidence type="ECO:0000313" key="8">
    <source>
        <dbReference type="Proteomes" id="UP001341840"/>
    </source>
</evidence>
<dbReference type="Proteomes" id="UP001341840">
    <property type="component" value="Unassembled WGS sequence"/>
</dbReference>
<evidence type="ECO:0000256" key="2">
    <source>
        <dbReference type="ARBA" id="ARBA00013194"/>
    </source>
</evidence>
<feature type="domain" description="PPIase FKBP-type" evidence="6">
    <location>
        <begin position="133"/>
        <end position="225"/>
    </location>
</feature>
<accession>A0ABU6TNJ9</accession>
<evidence type="ECO:0000256" key="3">
    <source>
        <dbReference type="ARBA" id="ARBA00023110"/>
    </source>
</evidence>
<comment type="catalytic activity">
    <reaction evidence="1 5">
        <text>[protein]-peptidylproline (omega=180) = [protein]-peptidylproline (omega=0)</text>
        <dbReference type="Rhea" id="RHEA:16237"/>
        <dbReference type="Rhea" id="RHEA-COMP:10747"/>
        <dbReference type="Rhea" id="RHEA-COMP:10748"/>
        <dbReference type="ChEBI" id="CHEBI:83833"/>
        <dbReference type="ChEBI" id="CHEBI:83834"/>
        <dbReference type="EC" id="5.2.1.8"/>
    </reaction>
</comment>
<proteinExistence type="predicted"/>
<organism evidence="7 8">
    <name type="scientific">Stylosanthes scabra</name>
    <dbReference type="NCBI Taxonomy" id="79078"/>
    <lineage>
        <taxon>Eukaryota</taxon>
        <taxon>Viridiplantae</taxon>
        <taxon>Streptophyta</taxon>
        <taxon>Embryophyta</taxon>
        <taxon>Tracheophyta</taxon>
        <taxon>Spermatophyta</taxon>
        <taxon>Magnoliopsida</taxon>
        <taxon>eudicotyledons</taxon>
        <taxon>Gunneridae</taxon>
        <taxon>Pentapetalae</taxon>
        <taxon>rosids</taxon>
        <taxon>fabids</taxon>
        <taxon>Fabales</taxon>
        <taxon>Fabaceae</taxon>
        <taxon>Papilionoideae</taxon>
        <taxon>50 kb inversion clade</taxon>
        <taxon>dalbergioids sensu lato</taxon>
        <taxon>Dalbergieae</taxon>
        <taxon>Pterocarpus clade</taxon>
        <taxon>Stylosanthes</taxon>
    </lineage>
</organism>
<dbReference type="EC" id="5.2.1.8" evidence="2 5"/>
<dbReference type="Pfam" id="PF00254">
    <property type="entry name" value="FKBP_C"/>
    <property type="match status" value="1"/>
</dbReference>
<reference evidence="7 8" key="1">
    <citation type="journal article" date="2023" name="Plants (Basel)">
        <title>Bridging the Gap: Combining Genomics and Transcriptomics Approaches to Understand Stylosanthes scabra, an Orphan Legume from the Brazilian Caatinga.</title>
        <authorList>
            <person name="Ferreira-Neto J.R.C."/>
            <person name="da Silva M.D."/>
            <person name="Binneck E."/>
            <person name="de Melo N.F."/>
            <person name="da Silva R.H."/>
            <person name="de Melo A.L.T.M."/>
            <person name="Pandolfi V."/>
            <person name="Bustamante F.O."/>
            <person name="Brasileiro-Vidal A.C."/>
            <person name="Benko-Iseppon A.M."/>
        </authorList>
    </citation>
    <scope>NUCLEOTIDE SEQUENCE [LARGE SCALE GENOMIC DNA]</scope>
    <source>
        <tissue evidence="7">Leaves</tissue>
    </source>
</reference>
<name>A0ABU6TNJ9_9FABA</name>
<evidence type="ECO:0000259" key="6">
    <source>
        <dbReference type="PROSITE" id="PS50059"/>
    </source>
</evidence>
<comment type="caution">
    <text evidence="7">The sequence shown here is derived from an EMBL/GenBank/DDBJ whole genome shotgun (WGS) entry which is preliminary data.</text>
</comment>
<evidence type="ECO:0000256" key="4">
    <source>
        <dbReference type="ARBA" id="ARBA00023235"/>
    </source>
</evidence>
<protein>
    <recommendedName>
        <fullName evidence="2 5">peptidylprolyl isomerase</fullName>
        <ecNumber evidence="2 5">5.2.1.8</ecNumber>
    </recommendedName>
</protein>
<dbReference type="PANTHER" id="PTHR43811">
    <property type="entry name" value="FKBP-TYPE PEPTIDYL-PROLYL CIS-TRANS ISOMERASE FKPA"/>
    <property type="match status" value="1"/>
</dbReference>
<keyword evidence="8" id="KW-1185">Reference proteome</keyword>
<dbReference type="EMBL" id="JASCZI010091458">
    <property type="protein sequence ID" value="MED6150390.1"/>
    <property type="molecule type" value="Genomic_DNA"/>
</dbReference>
<dbReference type="SUPFAM" id="SSF54534">
    <property type="entry name" value="FKBP-like"/>
    <property type="match status" value="1"/>
</dbReference>
<dbReference type="PANTHER" id="PTHR43811:SF17">
    <property type="entry name" value="PEPTIDYL-PROLYL CIS-TRANS ISOMERASE FKBP16-3, CHLOROPLASTIC"/>
    <property type="match status" value="1"/>
</dbReference>
<evidence type="ECO:0000256" key="5">
    <source>
        <dbReference type="PROSITE-ProRule" id="PRU00277"/>
    </source>
</evidence>
<evidence type="ECO:0000256" key="1">
    <source>
        <dbReference type="ARBA" id="ARBA00000971"/>
    </source>
</evidence>
<sequence length="232" mass="24592">MAASPSSLLLPLGSTCGKSLCCSPQGISSNKLRCLVLQYRRSIVKAKYSDTTEFAAIVNANSRRDFLGLALGVSGLFVGSLKAKGAGLPPEDKPKLCDEACEKELENVPMVTTESGLQYKDIKVGQGPSPPVGFQVAANYVAMVPSGQVFDSSLEKGQIYIFRVGSGQVIKGLDEGLLSMKVGGKRRLYIPGPLAFPKGLTSAPGRPRVAPNSPVIFDVSLEYIPGLEVDEE</sequence>
<dbReference type="PROSITE" id="PS50059">
    <property type="entry name" value="FKBP_PPIASE"/>
    <property type="match status" value="1"/>
</dbReference>